<dbReference type="SUPFAM" id="SSF55729">
    <property type="entry name" value="Acyl-CoA N-acyltransferases (Nat)"/>
    <property type="match status" value="1"/>
</dbReference>
<dbReference type="InterPro" id="IPR000182">
    <property type="entry name" value="GNAT_dom"/>
</dbReference>
<dbReference type="EMBL" id="JBGNYA010000001">
    <property type="protein sequence ID" value="MFA1610882.1"/>
    <property type="molecule type" value="Genomic_DNA"/>
</dbReference>
<dbReference type="Gene3D" id="3.40.630.30">
    <property type="match status" value="1"/>
</dbReference>
<proteinExistence type="predicted"/>
<evidence type="ECO:0000313" key="4">
    <source>
        <dbReference type="Proteomes" id="UP001570511"/>
    </source>
</evidence>
<organism evidence="3 4">
    <name type="scientific">Halobellus rubicundus</name>
    <dbReference type="NCBI Taxonomy" id="2996466"/>
    <lineage>
        <taxon>Archaea</taxon>
        <taxon>Methanobacteriati</taxon>
        <taxon>Methanobacteriota</taxon>
        <taxon>Stenosarchaea group</taxon>
        <taxon>Halobacteria</taxon>
        <taxon>Halobacteriales</taxon>
        <taxon>Haloferacaceae</taxon>
        <taxon>Halobellus</taxon>
    </lineage>
</organism>
<accession>A0ABD5MAE8</accession>
<name>A0ABD5MAE8_9EURY</name>
<keyword evidence="4" id="KW-1185">Reference proteome</keyword>
<reference evidence="3 4" key="1">
    <citation type="submission" date="2024-08" db="EMBL/GenBank/DDBJ databases">
        <title>Halobellus sp. MBLA0158 whole genome sequence.</title>
        <authorList>
            <person name="Hwang C.Y."/>
            <person name="Cho E.-S."/>
            <person name="Seo M.-J."/>
        </authorList>
    </citation>
    <scope>NUCLEOTIDE SEQUENCE [LARGE SCALE GENOMIC DNA]</scope>
    <source>
        <strain evidence="3 4">MBLA0158</strain>
    </source>
</reference>
<gene>
    <name evidence="3" type="ORF">OS889_07695</name>
</gene>
<dbReference type="Proteomes" id="UP001570511">
    <property type="component" value="Unassembled WGS sequence"/>
</dbReference>
<feature type="compositionally biased region" description="Low complexity" evidence="1">
    <location>
        <begin position="211"/>
        <end position="222"/>
    </location>
</feature>
<dbReference type="InterPro" id="IPR016181">
    <property type="entry name" value="Acyl_CoA_acyltransferase"/>
</dbReference>
<feature type="region of interest" description="Disordered" evidence="1">
    <location>
        <begin position="195"/>
        <end position="247"/>
    </location>
</feature>
<evidence type="ECO:0000256" key="1">
    <source>
        <dbReference type="SAM" id="MobiDB-lite"/>
    </source>
</evidence>
<dbReference type="PROSITE" id="PS51186">
    <property type="entry name" value="GNAT"/>
    <property type="match status" value="1"/>
</dbReference>
<feature type="domain" description="N-acetyltransferase" evidence="2">
    <location>
        <begin position="36"/>
        <end position="170"/>
    </location>
</feature>
<evidence type="ECO:0000259" key="2">
    <source>
        <dbReference type="PROSITE" id="PS51186"/>
    </source>
</evidence>
<comment type="caution">
    <text evidence="3">The sequence shown here is derived from an EMBL/GenBank/DDBJ whole genome shotgun (WGS) entry which is preliminary data.</text>
</comment>
<dbReference type="RefSeq" id="WP_372388715.1">
    <property type="nucleotide sequence ID" value="NZ_JBGNYA010000001.1"/>
</dbReference>
<protein>
    <submittedName>
        <fullName evidence="3">GNAT family N-acetyltransferase</fullName>
    </submittedName>
</protein>
<sequence>MEFAVLGWPPEGPQLRLDYRRFAYAGKFVMSNTGKAVVREAEESAADDMIDDDSTAGDTAAADTVADDATAGADADFDVGVAAALAFNADRTEDATLWYRYVTVRDDAKGNGLGPRLAAFVAPRAADRGYDRLRIAVNNPFAYEAMYKAGFAWTGRETGVAELVLERPADPAAAAGRDRSGDRYRAGLDRFRARDSADPEASFLAAREGADPPAILADLADPTVDAVERPSTEADPSDPPADVDPDG</sequence>
<dbReference type="AlphaFoldDB" id="A0ABD5MAE8"/>
<evidence type="ECO:0000313" key="3">
    <source>
        <dbReference type="EMBL" id="MFA1610882.1"/>
    </source>
</evidence>